<dbReference type="InterPro" id="IPR046956">
    <property type="entry name" value="RLP23-like"/>
</dbReference>
<dbReference type="AlphaFoldDB" id="A0AAN7EL15"/>
<dbReference type="Pfam" id="PF08263">
    <property type="entry name" value="LRRNT_2"/>
    <property type="match status" value="1"/>
</dbReference>
<dbReference type="Proteomes" id="UP001324115">
    <property type="component" value="Unassembled WGS sequence"/>
</dbReference>
<dbReference type="GO" id="GO:0016020">
    <property type="term" value="C:membrane"/>
    <property type="evidence" value="ECO:0007669"/>
    <property type="project" value="UniProtKB-SubCell"/>
</dbReference>
<protein>
    <recommendedName>
        <fullName evidence="11">Leucine-rich repeat-containing N-terminal plant-type domain-containing protein</fullName>
    </recommendedName>
</protein>
<evidence type="ECO:0000256" key="6">
    <source>
        <dbReference type="ARBA" id="ARBA00022989"/>
    </source>
</evidence>
<keyword evidence="6" id="KW-1133">Transmembrane helix</keyword>
<name>A0AAN7EL15_QUERU</name>
<keyword evidence="13" id="KW-1185">Reference proteome</keyword>
<dbReference type="EMBL" id="JAXUIC010000009">
    <property type="protein sequence ID" value="KAK4573852.1"/>
    <property type="molecule type" value="Genomic_DNA"/>
</dbReference>
<keyword evidence="2" id="KW-0433">Leucine-rich repeat</keyword>
<organism evidence="12 13">
    <name type="scientific">Quercus rubra</name>
    <name type="common">Northern red oak</name>
    <name type="synonym">Quercus borealis</name>
    <dbReference type="NCBI Taxonomy" id="3512"/>
    <lineage>
        <taxon>Eukaryota</taxon>
        <taxon>Viridiplantae</taxon>
        <taxon>Streptophyta</taxon>
        <taxon>Embryophyta</taxon>
        <taxon>Tracheophyta</taxon>
        <taxon>Spermatophyta</taxon>
        <taxon>Magnoliopsida</taxon>
        <taxon>eudicotyledons</taxon>
        <taxon>Gunneridae</taxon>
        <taxon>Pentapetalae</taxon>
        <taxon>rosids</taxon>
        <taxon>fabids</taxon>
        <taxon>Fagales</taxon>
        <taxon>Fagaceae</taxon>
        <taxon>Quercus</taxon>
    </lineage>
</organism>
<dbReference type="PROSITE" id="PS51450">
    <property type="entry name" value="LRR"/>
    <property type="match status" value="1"/>
</dbReference>
<evidence type="ECO:0000313" key="12">
    <source>
        <dbReference type="EMBL" id="KAK4573852.1"/>
    </source>
</evidence>
<evidence type="ECO:0000256" key="2">
    <source>
        <dbReference type="ARBA" id="ARBA00022614"/>
    </source>
</evidence>
<feature type="signal peptide" evidence="10">
    <location>
        <begin position="1"/>
        <end position="19"/>
    </location>
</feature>
<keyword evidence="7" id="KW-0472">Membrane</keyword>
<feature type="domain" description="Leucine-rich repeat-containing N-terminal plant-type" evidence="11">
    <location>
        <begin position="78"/>
        <end position="93"/>
    </location>
</feature>
<comment type="caution">
    <text evidence="12">The sequence shown here is derived from an EMBL/GenBank/DDBJ whole genome shotgun (WGS) entry which is preliminary data.</text>
</comment>
<accession>A0AAN7EL15</accession>
<keyword evidence="3" id="KW-0812">Transmembrane</keyword>
<keyword evidence="8" id="KW-0675">Receptor</keyword>
<keyword evidence="5" id="KW-0677">Repeat</keyword>
<keyword evidence="9" id="KW-0325">Glycoprotein</keyword>
<evidence type="ECO:0000256" key="8">
    <source>
        <dbReference type="ARBA" id="ARBA00023170"/>
    </source>
</evidence>
<dbReference type="PANTHER" id="PTHR48061">
    <property type="entry name" value="LEUCINE-RICH REPEAT RECEPTOR PROTEIN KINASE EMS1-LIKE-RELATED"/>
    <property type="match status" value="1"/>
</dbReference>
<gene>
    <name evidence="12" type="ORF">RGQ29_031702</name>
</gene>
<feature type="chain" id="PRO_5042827400" description="Leucine-rich repeat-containing N-terminal plant-type domain-containing protein" evidence="10">
    <location>
        <begin position="20"/>
        <end position="640"/>
    </location>
</feature>
<dbReference type="PANTHER" id="PTHR48061:SF46">
    <property type="entry name" value="LEUCINE-RICH REPEAT-CONTAINING N-TERMINAL PLANT-TYPE DOMAIN-CONTAINING PROTEIN"/>
    <property type="match status" value="1"/>
</dbReference>
<dbReference type="InterPro" id="IPR001611">
    <property type="entry name" value="Leu-rich_rpt"/>
</dbReference>
<evidence type="ECO:0000256" key="5">
    <source>
        <dbReference type="ARBA" id="ARBA00022737"/>
    </source>
</evidence>
<evidence type="ECO:0000259" key="11">
    <source>
        <dbReference type="Pfam" id="PF08263"/>
    </source>
</evidence>
<evidence type="ECO:0000256" key="4">
    <source>
        <dbReference type="ARBA" id="ARBA00022729"/>
    </source>
</evidence>
<reference evidence="12 13" key="1">
    <citation type="journal article" date="2023" name="G3 (Bethesda)">
        <title>A haplotype-resolved chromosome-scale genome for Quercus rubra L. provides insights into the genetics of adaptive traits for red oak species.</title>
        <authorList>
            <person name="Kapoor B."/>
            <person name="Jenkins J."/>
            <person name="Schmutz J."/>
            <person name="Zhebentyayeva T."/>
            <person name="Kuelheim C."/>
            <person name="Coggeshall M."/>
            <person name="Heim C."/>
            <person name="Lasky J.R."/>
            <person name="Leites L."/>
            <person name="Islam-Faridi N."/>
            <person name="Romero-Severson J."/>
            <person name="DeLeo V.L."/>
            <person name="Lucas S.M."/>
            <person name="Lazic D."/>
            <person name="Gailing O."/>
            <person name="Carlson J."/>
            <person name="Staton M."/>
        </authorList>
    </citation>
    <scope>NUCLEOTIDE SEQUENCE [LARGE SCALE GENOMIC DNA]</scope>
    <source>
        <strain evidence="12">Pseudo-F2</strain>
    </source>
</reference>
<dbReference type="Gene3D" id="3.80.10.10">
    <property type="entry name" value="Ribonuclease Inhibitor"/>
    <property type="match status" value="2"/>
</dbReference>
<evidence type="ECO:0000256" key="9">
    <source>
        <dbReference type="ARBA" id="ARBA00023180"/>
    </source>
</evidence>
<sequence>MNQFLPLLLASCLFFISHSQITFNTSSQHACFPDQSSALLQLRQEFIEKRISFDHVRYFDHFDYINYYNISYPKMKFWKSDIDCCSWDGVTCNAENGQMIGLNLSNSWLCGSLDQIPSKILWLSNLVSLDLSFNYDFLGYFYLNFKVIDLETFVQNITNLRELHLDKVEFLSSLPHSLTNFSSLTSLSLLDCHITSCSLSLKQLHLSFTNFYEELPNSIGNLKFSWAIPSETSRISDLSFLGLSYNSLTRAIPLVLYTMPSLFEISFYQNQLSSLLKFQNLSSSPLEALKLSGNKLNGPIPRGKIPKWCWNVGKDTLQYLNLSFNLLSSFEQPPVLPRKKLQTHFIPPLSTVYLFASKNKMTGNISPMICKLNHLQVLDLSNNQFIGHNPECIEVLNIAKIKLNNTFPFWLESLPELQILVLRENGFYGPIWDPHTKFSFFKLRVICLSQNSFSSKLPTEYFKTWNAMLMDLGKNKSQFEYMGIKSIYYKDSLTIVVKGREMELIASVGNLKGIIVLNLSNNSFMSHILSSLGNLILLESLALSQNGLSGRIPQQLTSLTFLEYLNLSQNQLIGPIPQGGQFSTFQGSSFEGNLGLCGFQLLKECENNETPTSQLSHESSFGEGFNWKVVVIGYACGLVI</sequence>
<dbReference type="InterPro" id="IPR032675">
    <property type="entry name" value="LRR_dom_sf"/>
</dbReference>
<dbReference type="SUPFAM" id="SSF52058">
    <property type="entry name" value="L domain-like"/>
    <property type="match status" value="2"/>
</dbReference>
<comment type="subcellular location">
    <subcellularLocation>
        <location evidence="1">Membrane</location>
        <topology evidence="1">Single-pass type I membrane protein</topology>
    </subcellularLocation>
</comment>
<evidence type="ECO:0000256" key="7">
    <source>
        <dbReference type="ARBA" id="ARBA00023136"/>
    </source>
</evidence>
<dbReference type="InterPro" id="IPR013210">
    <property type="entry name" value="LRR_N_plant-typ"/>
</dbReference>
<evidence type="ECO:0000313" key="13">
    <source>
        <dbReference type="Proteomes" id="UP001324115"/>
    </source>
</evidence>
<evidence type="ECO:0000256" key="10">
    <source>
        <dbReference type="SAM" id="SignalP"/>
    </source>
</evidence>
<keyword evidence="4 10" id="KW-0732">Signal</keyword>
<evidence type="ECO:0000256" key="3">
    <source>
        <dbReference type="ARBA" id="ARBA00022692"/>
    </source>
</evidence>
<proteinExistence type="predicted"/>
<evidence type="ECO:0000256" key="1">
    <source>
        <dbReference type="ARBA" id="ARBA00004479"/>
    </source>
</evidence>
<dbReference type="Pfam" id="PF00560">
    <property type="entry name" value="LRR_1"/>
    <property type="match status" value="4"/>
</dbReference>